<evidence type="ECO:0000256" key="7">
    <source>
        <dbReference type="ARBA" id="ARBA00023136"/>
    </source>
</evidence>
<keyword evidence="11" id="KW-1185">Reference proteome</keyword>
<evidence type="ECO:0000313" key="10">
    <source>
        <dbReference type="EMBL" id="KAK2569467.1"/>
    </source>
</evidence>
<evidence type="ECO:0000256" key="4">
    <source>
        <dbReference type="ARBA" id="ARBA00022692"/>
    </source>
</evidence>
<dbReference type="PANTHER" id="PTHR20994:SF0">
    <property type="entry name" value="ER MEMBRANE PROTEIN COMPLEX SUBUNIT 6"/>
    <property type="match status" value="1"/>
</dbReference>
<proteinExistence type="inferred from homology"/>
<evidence type="ECO:0000256" key="2">
    <source>
        <dbReference type="ARBA" id="ARBA00009436"/>
    </source>
</evidence>
<accession>A0AAD9QXQ1</accession>
<name>A0AAD9QXQ1_ACRCE</name>
<comment type="similarity">
    <text evidence="2">Belongs to the EMC6 family.</text>
</comment>
<dbReference type="GO" id="GO:0000045">
    <property type="term" value="P:autophagosome assembly"/>
    <property type="evidence" value="ECO:0007669"/>
    <property type="project" value="TreeGrafter"/>
</dbReference>
<evidence type="ECO:0000256" key="1">
    <source>
        <dbReference type="ARBA" id="ARBA00004477"/>
    </source>
</evidence>
<dbReference type="InterPro" id="IPR029008">
    <property type="entry name" value="EMC6-like"/>
</dbReference>
<dbReference type="EMBL" id="JARQWQ010000010">
    <property type="protein sequence ID" value="KAK2569467.1"/>
    <property type="molecule type" value="Genomic_DNA"/>
</dbReference>
<dbReference type="GO" id="GO:0072546">
    <property type="term" value="C:EMC complex"/>
    <property type="evidence" value="ECO:0007669"/>
    <property type="project" value="InterPro"/>
</dbReference>
<keyword evidence="7 9" id="KW-0472">Membrane</keyword>
<dbReference type="Pfam" id="PF07019">
    <property type="entry name" value="EMC6"/>
    <property type="match status" value="1"/>
</dbReference>
<dbReference type="AlphaFoldDB" id="A0AAD9QXQ1"/>
<comment type="subcellular location">
    <subcellularLocation>
        <location evidence="1">Endoplasmic reticulum membrane</location>
        <topology evidence="1">Multi-pass membrane protein</topology>
    </subcellularLocation>
</comment>
<gene>
    <name evidence="10" type="ORF">P5673_006402</name>
</gene>
<evidence type="ECO:0000313" key="11">
    <source>
        <dbReference type="Proteomes" id="UP001249851"/>
    </source>
</evidence>
<evidence type="ECO:0000256" key="5">
    <source>
        <dbReference type="ARBA" id="ARBA00022824"/>
    </source>
</evidence>
<keyword evidence="6 9" id="KW-1133">Transmembrane helix</keyword>
<evidence type="ECO:0000256" key="8">
    <source>
        <dbReference type="ARBA" id="ARBA00031072"/>
    </source>
</evidence>
<keyword evidence="4 9" id="KW-0812">Transmembrane</keyword>
<dbReference type="GO" id="GO:0034975">
    <property type="term" value="P:protein folding in endoplasmic reticulum"/>
    <property type="evidence" value="ECO:0007669"/>
    <property type="project" value="TreeGrafter"/>
</dbReference>
<protein>
    <recommendedName>
        <fullName evidence="3">ER membrane protein complex subunit 6</fullName>
    </recommendedName>
    <alternativeName>
        <fullName evidence="8">Transmembrane protein 93</fullName>
    </alternativeName>
</protein>
<comment type="caution">
    <text evidence="10">The sequence shown here is derived from an EMBL/GenBank/DDBJ whole genome shotgun (WGS) entry which is preliminary data.</text>
</comment>
<sequence>MADPEHVAGKDEAFSPFSIMANNSIIDFCRTSLSSMAGISAGILGLTGLKGFIFYFVASLFMSVHLDPAEGLYVWAEL</sequence>
<dbReference type="Proteomes" id="UP001249851">
    <property type="component" value="Unassembled WGS sequence"/>
</dbReference>
<dbReference type="PANTHER" id="PTHR20994">
    <property type="entry name" value="ER MEMBRANE PROTEIN COMPLEX SUBUNIT 6"/>
    <property type="match status" value="1"/>
</dbReference>
<dbReference type="InterPro" id="IPR008504">
    <property type="entry name" value="Emc6"/>
</dbReference>
<reference evidence="10" key="2">
    <citation type="journal article" date="2023" name="Science">
        <title>Genomic signatures of disease resistance in endangered staghorn corals.</title>
        <authorList>
            <person name="Vollmer S.V."/>
            <person name="Selwyn J.D."/>
            <person name="Despard B.A."/>
            <person name="Roesel C.L."/>
        </authorList>
    </citation>
    <scope>NUCLEOTIDE SEQUENCE</scope>
    <source>
        <strain evidence="10">K2</strain>
    </source>
</reference>
<organism evidence="10 11">
    <name type="scientific">Acropora cervicornis</name>
    <name type="common">Staghorn coral</name>
    <dbReference type="NCBI Taxonomy" id="6130"/>
    <lineage>
        <taxon>Eukaryota</taxon>
        <taxon>Metazoa</taxon>
        <taxon>Cnidaria</taxon>
        <taxon>Anthozoa</taxon>
        <taxon>Hexacorallia</taxon>
        <taxon>Scleractinia</taxon>
        <taxon>Astrocoeniina</taxon>
        <taxon>Acroporidae</taxon>
        <taxon>Acropora</taxon>
    </lineage>
</organism>
<evidence type="ECO:0000256" key="3">
    <source>
        <dbReference type="ARBA" id="ARBA00020827"/>
    </source>
</evidence>
<keyword evidence="5" id="KW-0256">Endoplasmic reticulum</keyword>
<evidence type="ECO:0000256" key="9">
    <source>
        <dbReference type="SAM" id="Phobius"/>
    </source>
</evidence>
<feature type="transmembrane region" description="Helical" evidence="9">
    <location>
        <begin position="37"/>
        <end position="58"/>
    </location>
</feature>
<evidence type="ECO:0000256" key="6">
    <source>
        <dbReference type="ARBA" id="ARBA00022989"/>
    </source>
</evidence>
<reference evidence="10" key="1">
    <citation type="journal article" date="2023" name="G3 (Bethesda)">
        <title>Whole genome assembly and annotation of the endangered Caribbean coral Acropora cervicornis.</title>
        <authorList>
            <person name="Selwyn J.D."/>
            <person name="Vollmer S.V."/>
        </authorList>
    </citation>
    <scope>NUCLEOTIDE SEQUENCE</scope>
    <source>
        <strain evidence="10">K2</strain>
    </source>
</reference>